<evidence type="ECO:0000256" key="12">
    <source>
        <dbReference type="ARBA" id="ARBA00022989"/>
    </source>
</evidence>
<dbReference type="Gene3D" id="3.90.1310.10">
    <property type="entry name" value="Penicillin-binding protein 2a (Domain 2)"/>
    <property type="match status" value="2"/>
</dbReference>
<dbReference type="InterPro" id="IPR001460">
    <property type="entry name" value="PCN-bd_Tpept"/>
</dbReference>
<keyword evidence="10" id="KW-0133">Cell shape</keyword>
<comment type="similarity">
    <text evidence="3">Belongs to the transpeptidase family.</text>
</comment>
<evidence type="ECO:0000256" key="7">
    <source>
        <dbReference type="ARBA" id="ARBA00022692"/>
    </source>
</evidence>
<protein>
    <recommendedName>
        <fullName evidence="5 16">Beta-lactamase</fullName>
        <ecNumber evidence="5 16">3.5.2.6</ecNumber>
    </recommendedName>
</protein>
<evidence type="ECO:0000256" key="14">
    <source>
        <dbReference type="ARBA" id="ARBA00023251"/>
    </source>
</evidence>
<evidence type="ECO:0000256" key="9">
    <source>
        <dbReference type="ARBA" id="ARBA00022801"/>
    </source>
</evidence>
<dbReference type="EMBL" id="JAOQJL010000008">
    <property type="protein sequence ID" value="MCU6764900.1"/>
    <property type="molecule type" value="Genomic_DNA"/>
</dbReference>
<dbReference type="Gene3D" id="3.30.70.2110">
    <property type="match status" value="1"/>
</dbReference>
<keyword evidence="12" id="KW-1133">Transmembrane helix</keyword>
<name>A0ABT2TRN5_9FIRM</name>
<proteinExistence type="inferred from homology"/>
<dbReference type="InterPro" id="IPR050515">
    <property type="entry name" value="Beta-lactam/transpept"/>
</dbReference>
<dbReference type="Gene3D" id="3.40.710.10">
    <property type="entry name" value="DD-peptidase/beta-lactamase superfamily"/>
    <property type="match status" value="1"/>
</dbReference>
<evidence type="ECO:0000256" key="5">
    <source>
        <dbReference type="ARBA" id="ARBA00012865"/>
    </source>
</evidence>
<evidence type="ECO:0000256" key="11">
    <source>
        <dbReference type="ARBA" id="ARBA00022984"/>
    </source>
</evidence>
<evidence type="ECO:0000256" key="16">
    <source>
        <dbReference type="RuleBase" id="RU361140"/>
    </source>
</evidence>
<evidence type="ECO:0000259" key="18">
    <source>
        <dbReference type="Pfam" id="PF03717"/>
    </source>
</evidence>
<sequence length="968" mass="107590">MGNKIKRFFKKISIKRTTVLALVFIFMGCILVRRLFDLQIIQGEDYINKFQTRTTKNRVLKSTRGNILDRNGEIIASNVLSYSLTFEDNGTYNTTREKNLTLNGIAYQVLKILKKNGDSLSSSFHIYIDENGQYAFDVDEGFTLNRFKADIYGHPLIDDLTEEEKNATAADMVAFLGGAKSGGFSIVLEGDNAYTEEELSSHGLPSQLTKEEILEIAIIRYELNTNSYKKYMPVTIATNVSEESVAAIMENKTSFQGIEVVDDSIRKYVDEESMGPILGYTGKASAEELESLRKQNPDYSSDTIIGKAGLEQYMELTLQGTDGHETVSVDNLGKVLKIDENTRVAPIAGNDVQITIDTDWQSGIYEILKQRVAGILLSKIEASKTFDFEGIKNASQIRIPIYDVYNALVENSVIDINKFQNENASDIEKNLYAKFQQKQQQVFDIIDSRLTGDNPPAYKDEDVQIQAYLSYICNDMLRDTLKIIKSDAVNTSDDTYKAWVTDESISLKDYLTYATSQNWIDISKISPEGEYLDSAEVYRSLTDYIIDYLKTDTGFSKLLYKYMLQEDTISGQELCLVLYEQGILSKDDGMYESLASGSMGAYDFMVSKISTLEIEPAQLALEPCSASAVLVDVHTGKVLACVTYPGYDNNRLTNNMDTDYYTKLALDESSPFFNKATQQTTAPGSTFKLVSTIAGMMEGVIDDSTYFDCTGSFDYVTPPINCWNTYGHGALDIRSAIEQSCNYYFSMIGFQLGKVGDNQFSENQSLSKLKEYASLLGLDQKSGIELSEATPQVSNQYAVPSYIGQGTNLYTTVGLARYAAALANSGTVFQLSLLDNVKDASGQTLQTYDPVVLNNLTEIPQNVWDDIHDGMYRVVQTHNQFNGLGMAVSGKTGTAEVDYYHPNHGLFIGYAPSTDPKYAISVRIANGYTSGNACLIANDIFKYIFELADKESIITGMASSDTSDVSND</sequence>
<keyword evidence="6" id="KW-1003">Cell membrane</keyword>
<keyword evidence="14 16" id="KW-0046">Antibiotic resistance</keyword>
<organism evidence="19 20">
    <name type="scientific">Blautia ammoniilytica</name>
    <dbReference type="NCBI Taxonomy" id="2981782"/>
    <lineage>
        <taxon>Bacteria</taxon>
        <taxon>Bacillati</taxon>
        <taxon>Bacillota</taxon>
        <taxon>Clostridia</taxon>
        <taxon>Lachnospirales</taxon>
        <taxon>Lachnospiraceae</taxon>
        <taxon>Blautia</taxon>
    </lineage>
</organism>
<evidence type="ECO:0000256" key="4">
    <source>
        <dbReference type="ARBA" id="ARBA00007898"/>
    </source>
</evidence>
<dbReference type="PANTHER" id="PTHR30627:SF2">
    <property type="entry name" value="PEPTIDOGLYCAN D,D-TRANSPEPTIDASE MRDA"/>
    <property type="match status" value="1"/>
</dbReference>
<evidence type="ECO:0000256" key="2">
    <source>
        <dbReference type="ARBA" id="ARBA00004236"/>
    </source>
</evidence>
<dbReference type="InterPro" id="IPR012338">
    <property type="entry name" value="Beta-lactam/transpept-like"/>
</dbReference>
<evidence type="ECO:0000259" key="17">
    <source>
        <dbReference type="Pfam" id="PF00905"/>
    </source>
</evidence>
<gene>
    <name evidence="19" type="ORF">OCV61_05660</name>
</gene>
<comment type="caution">
    <text evidence="19">The sequence shown here is derived from an EMBL/GenBank/DDBJ whole genome shotgun (WGS) entry which is preliminary data.</text>
</comment>
<evidence type="ECO:0000256" key="10">
    <source>
        <dbReference type="ARBA" id="ARBA00022960"/>
    </source>
</evidence>
<feature type="domain" description="Penicillin-binding protein transpeptidase" evidence="17">
    <location>
        <begin position="627"/>
        <end position="945"/>
    </location>
</feature>
<comment type="catalytic activity">
    <reaction evidence="16">
        <text>a beta-lactam + H2O = a substituted beta-amino acid</text>
        <dbReference type="Rhea" id="RHEA:20401"/>
        <dbReference type="ChEBI" id="CHEBI:15377"/>
        <dbReference type="ChEBI" id="CHEBI:35627"/>
        <dbReference type="ChEBI" id="CHEBI:140347"/>
        <dbReference type="EC" id="3.5.2.6"/>
    </reaction>
</comment>
<dbReference type="PROSITE" id="PS51257">
    <property type="entry name" value="PROKAR_LIPOPROTEIN"/>
    <property type="match status" value="1"/>
</dbReference>
<evidence type="ECO:0000313" key="20">
    <source>
        <dbReference type="Proteomes" id="UP001652409"/>
    </source>
</evidence>
<keyword evidence="7" id="KW-0812">Transmembrane</keyword>
<evidence type="ECO:0000313" key="19">
    <source>
        <dbReference type="EMBL" id="MCU6764900.1"/>
    </source>
</evidence>
<keyword evidence="9 16" id="KW-0378">Hydrolase</keyword>
<dbReference type="PANTHER" id="PTHR30627">
    <property type="entry name" value="PEPTIDOGLYCAN D,D-TRANSPEPTIDASE"/>
    <property type="match status" value="1"/>
</dbReference>
<keyword evidence="20" id="KW-1185">Reference proteome</keyword>
<dbReference type="SUPFAM" id="SSF56601">
    <property type="entry name" value="beta-lactamase/transpeptidase-like"/>
    <property type="match status" value="1"/>
</dbReference>
<dbReference type="PROSITE" id="PS00337">
    <property type="entry name" value="BETA_LACTAMASE_D"/>
    <property type="match status" value="1"/>
</dbReference>
<evidence type="ECO:0000256" key="6">
    <source>
        <dbReference type="ARBA" id="ARBA00022475"/>
    </source>
</evidence>
<keyword evidence="8" id="KW-0732">Signal</keyword>
<keyword evidence="11" id="KW-0573">Peptidoglycan synthesis</keyword>
<dbReference type="EC" id="3.5.2.6" evidence="5 16"/>
<evidence type="ECO:0000256" key="3">
    <source>
        <dbReference type="ARBA" id="ARBA00007171"/>
    </source>
</evidence>
<keyword evidence="13" id="KW-0472">Membrane</keyword>
<dbReference type="RefSeq" id="WP_158420979.1">
    <property type="nucleotide sequence ID" value="NZ_JAOQJL010000008.1"/>
</dbReference>
<evidence type="ECO:0000256" key="8">
    <source>
        <dbReference type="ARBA" id="ARBA00022729"/>
    </source>
</evidence>
<feature type="domain" description="Penicillin-binding protein dimerisation" evidence="18">
    <location>
        <begin position="61"/>
        <end position="337"/>
    </location>
</feature>
<evidence type="ECO:0000256" key="15">
    <source>
        <dbReference type="ARBA" id="ARBA00023316"/>
    </source>
</evidence>
<evidence type="ECO:0000256" key="1">
    <source>
        <dbReference type="ARBA" id="ARBA00004167"/>
    </source>
</evidence>
<keyword evidence="15" id="KW-0961">Cell wall biogenesis/degradation</keyword>
<comment type="subcellular location">
    <subcellularLocation>
        <location evidence="2">Cell membrane</location>
    </subcellularLocation>
    <subcellularLocation>
        <location evidence="1">Membrane</location>
        <topology evidence="1">Single-pass membrane protein</topology>
    </subcellularLocation>
</comment>
<dbReference type="Proteomes" id="UP001652409">
    <property type="component" value="Unassembled WGS sequence"/>
</dbReference>
<dbReference type="Pfam" id="PF00905">
    <property type="entry name" value="Transpeptidase"/>
    <property type="match status" value="1"/>
</dbReference>
<comment type="similarity">
    <text evidence="4 16">Belongs to the class-D beta-lactamase family.</text>
</comment>
<dbReference type="InterPro" id="IPR005311">
    <property type="entry name" value="PBP_dimer"/>
</dbReference>
<reference evidence="19 20" key="1">
    <citation type="journal article" date="2021" name="ISME Commun">
        <title>Automated analysis of genomic sequences facilitates high-throughput and comprehensive description of bacteria.</title>
        <authorList>
            <person name="Hitch T.C.A."/>
        </authorList>
    </citation>
    <scope>NUCLEOTIDE SEQUENCE [LARGE SCALE GENOMIC DNA]</scope>
    <source>
        <strain evidence="19 20">Sanger_23</strain>
    </source>
</reference>
<dbReference type="SUPFAM" id="SSF56519">
    <property type="entry name" value="Penicillin binding protein dimerisation domain"/>
    <property type="match status" value="1"/>
</dbReference>
<dbReference type="InterPro" id="IPR036138">
    <property type="entry name" value="PBP_dimer_sf"/>
</dbReference>
<dbReference type="Pfam" id="PF03717">
    <property type="entry name" value="PBP_dimer"/>
    <property type="match status" value="1"/>
</dbReference>
<evidence type="ECO:0000256" key="13">
    <source>
        <dbReference type="ARBA" id="ARBA00023136"/>
    </source>
</evidence>
<dbReference type="InterPro" id="IPR002137">
    <property type="entry name" value="Beta-lactam_class-D_AS"/>
</dbReference>
<accession>A0ABT2TRN5</accession>